<evidence type="ECO:0000313" key="1">
    <source>
        <dbReference type="EMBL" id="WPL15546.1"/>
    </source>
</evidence>
<protein>
    <submittedName>
        <fullName evidence="1">Uncharacterized protein</fullName>
    </submittedName>
</protein>
<dbReference type="EMBL" id="CP121472">
    <property type="protein sequence ID" value="WPL15546.1"/>
    <property type="molecule type" value="Genomic_DNA"/>
</dbReference>
<evidence type="ECO:0000313" key="2">
    <source>
        <dbReference type="Proteomes" id="UP001432180"/>
    </source>
</evidence>
<accession>A0ABZ0S2X0</accession>
<proteinExistence type="predicted"/>
<dbReference type="Proteomes" id="UP001432180">
    <property type="component" value="Chromosome"/>
</dbReference>
<gene>
    <name evidence="1" type="ORF">Thiowin_00445</name>
</gene>
<keyword evidence="2" id="KW-1185">Reference proteome</keyword>
<reference evidence="1 2" key="1">
    <citation type="journal article" date="2023" name="Microorganisms">
        <title>Thiorhodovibrio frisius and Trv. litoralis spp. nov., Two Novel Members from a Clade of Fastidious Purple Sulfur Bacteria That Exhibit Unique Red-Shifted Light-Harvesting Capabilities.</title>
        <authorList>
            <person name="Methner A."/>
            <person name="Kuzyk S.B."/>
            <person name="Petersen J."/>
            <person name="Bauer S."/>
            <person name="Brinkmann H."/>
            <person name="Sichau K."/>
            <person name="Wanner G."/>
            <person name="Wolf J."/>
            <person name="Neumann-Schaal M."/>
            <person name="Henke P."/>
            <person name="Tank M."/>
            <person name="Sproer C."/>
            <person name="Bunk B."/>
            <person name="Overmann J."/>
        </authorList>
    </citation>
    <scope>NUCLEOTIDE SEQUENCE [LARGE SCALE GENOMIC DNA]</scope>
    <source>
        <strain evidence="1 2">DSM 6702</strain>
    </source>
</reference>
<name>A0ABZ0S2X0_9GAMM</name>
<sequence length="50" mass="5509">MIHPSVFIDHRVAARATLTAGLPSAAEWHLLGDRQRFQSSTEVLRQPAIG</sequence>
<organism evidence="1 2">
    <name type="scientific">Thiorhodovibrio winogradskyi</name>
    <dbReference type="NCBI Taxonomy" id="77007"/>
    <lineage>
        <taxon>Bacteria</taxon>
        <taxon>Pseudomonadati</taxon>
        <taxon>Pseudomonadota</taxon>
        <taxon>Gammaproteobacteria</taxon>
        <taxon>Chromatiales</taxon>
        <taxon>Chromatiaceae</taxon>
        <taxon>Thiorhodovibrio</taxon>
    </lineage>
</organism>
<dbReference type="RefSeq" id="WP_328986111.1">
    <property type="nucleotide sequence ID" value="NZ_CP121472.1"/>
</dbReference>